<feature type="chain" id="PRO_5026207643" evidence="1">
    <location>
        <begin position="28"/>
        <end position="287"/>
    </location>
</feature>
<proteinExistence type="predicted"/>
<accession>A0A6H5HR29</accession>
<dbReference type="EMBL" id="CADCXU010033932">
    <property type="protein sequence ID" value="CAB0019323.1"/>
    <property type="molecule type" value="Genomic_DNA"/>
</dbReference>
<dbReference type="OrthoDB" id="6625117at2759"/>
<evidence type="ECO:0000313" key="3">
    <source>
        <dbReference type="Proteomes" id="UP000479000"/>
    </source>
</evidence>
<dbReference type="PROSITE" id="PS51257">
    <property type="entry name" value="PROKAR_LIPOPROTEIN"/>
    <property type="match status" value="1"/>
</dbReference>
<sequence>MSPGFRWVTVAKIIWVCLLSLLGCALASPSLIGILSAHDDGQWRPWADNSALGSGLIQWGHEDGSWKPHLDGSILGDGHLTWLHRRRRQTSARYCSRCSNSCHHMGPWTRNRSPRRCGPCCSHRRSSRSSRTSGCSWSWSSECSWYWSSRSGSWRSSWSGPWRNPWSRSPWGPWSAWWVVGDHRMATEEVRCRRNSTISVPLAFGGNLEDMVDFGDLDIWGVSGRVQRDDAGGVPQGFLGFGDFVSLPQDGGVKRLSVRSDDNTIGRSNCTRDQKQLEYFHLSTKLN</sequence>
<keyword evidence="3" id="KW-1185">Reference proteome</keyword>
<name>A0A6H5HR29_9HEMI</name>
<keyword evidence="1" id="KW-0732">Signal</keyword>
<organism evidence="2 3">
    <name type="scientific">Nesidiocoris tenuis</name>
    <dbReference type="NCBI Taxonomy" id="355587"/>
    <lineage>
        <taxon>Eukaryota</taxon>
        <taxon>Metazoa</taxon>
        <taxon>Ecdysozoa</taxon>
        <taxon>Arthropoda</taxon>
        <taxon>Hexapoda</taxon>
        <taxon>Insecta</taxon>
        <taxon>Pterygota</taxon>
        <taxon>Neoptera</taxon>
        <taxon>Paraneoptera</taxon>
        <taxon>Hemiptera</taxon>
        <taxon>Heteroptera</taxon>
        <taxon>Panheteroptera</taxon>
        <taxon>Cimicomorpha</taxon>
        <taxon>Miridae</taxon>
        <taxon>Dicyphina</taxon>
        <taxon>Nesidiocoris</taxon>
    </lineage>
</organism>
<gene>
    <name evidence="2" type="ORF">NTEN_LOCUS23035</name>
</gene>
<feature type="signal peptide" evidence="1">
    <location>
        <begin position="1"/>
        <end position="27"/>
    </location>
</feature>
<dbReference type="Proteomes" id="UP000479000">
    <property type="component" value="Unassembled WGS sequence"/>
</dbReference>
<reference evidence="2 3" key="1">
    <citation type="submission" date="2020-02" db="EMBL/GenBank/DDBJ databases">
        <authorList>
            <person name="Ferguson B K."/>
        </authorList>
    </citation>
    <scope>NUCLEOTIDE SEQUENCE [LARGE SCALE GENOMIC DNA]</scope>
</reference>
<evidence type="ECO:0000256" key="1">
    <source>
        <dbReference type="SAM" id="SignalP"/>
    </source>
</evidence>
<evidence type="ECO:0000313" key="2">
    <source>
        <dbReference type="EMBL" id="CAB0019323.1"/>
    </source>
</evidence>
<dbReference type="AlphaFoldDB" id="A0A6H5HR29"/>
<protein>
    <submittedName>
        <fullName evidence="2">Uncharacterized protein</fullName>
    </submittedName>
</protein>